<dbReference type="Proteomes" id="UP000310689">
    <property type="component" value="Unassembled WGS sequence"/>
</dbReference>
<comment type="caution">
    <text evidence="2">The sequence shown here is derived from an EMBL/GenBank/DDBJ whole genome shotgun (WGS) entry which is preliminary data.</text>
</comment>
<organism evidence="2 3">
    <name type="scientific">Wallemia ichthyophaga</name>
    <dbReference type="NCBI Taxonomy" id="245174"/>
    <lineage>
        <taxon>Eukaryota</taxon>
        <taxon>Fungi</taxon>
        <taxon>Dikarya</taxon>
        <taxon>Basidiomycota</taxon>
        <taxon>Wallemiomycotina</taxon>
        <taxon>Wallemiomycetes</taxon>
        <taxon>Wallemiales</taxon>
        <taxon>Wallemiaceae</taxon>
        <taxon>Wallemia</taxon>
    </lineage>
</organism>
<evidence type="ECO:0000313" key="2">
    <source>
        <dbReference type="EMBL" id="TIB30255.1"/>
    </source>
</evidence>
<proteinExistence type="predicted"/>
<sequence length="488" mass="56375">MAHHAQDSEIARHRRRITAYHAYIQPVLKALKDTHEVSVPYTLRSKVCNQAWREKLGETVNQYPRSTKTTIELQQIAWEDIQNNFDSFIRDLRRRLDQYALVDMRTSVDPKDGLSLADWDYETHMNQIVDRLDKEQPDTPSQSKISLAEGLWKVRKYVRSEEFIEQEEENLKEATVRLELDTVRGIKGIQQQVKKARQDNYKHHTAKQKNKDTTRKLSAYNLFMKHVLQSLKQSHGSVSYGHRFKASARLWTQRMEMTAVDISTKTKTPVGALPKQLIQEKTWEGAQRDMGVILIHLAQSVEYSARLEAEAEAGHYMHSNVPRANSEYNRHMQSTLAQLKEIQSDTPYQTRFKLAASMWQERKKERSERRGGKKRDYIPVYSDVDEEDIVLQGPSSSIHPGRIPMGYYDGEFGNDLNLESSMASSMLSTTIPSTTTTPSIPWQYTWVAIPPFPEAEAEGEAAAEENRYNGNEDDTNTLNDYKDYLDEI</sequence>
<gene>
    <name evidence="2" type="ORF">E3P86_03537</name>
</gene>
<reference evidence="2 3" key="1">
    <citation type="submission" date="2019-03" db="EMBL/GenBank/DDBJ databases">
        <title>Sequencing 23 genomes of Wallemia ichthyophaga.</title>
        <authorList>
            <person name="Gostincar C."/>
        </authorList>
    </citation>
    <scope>NUCLEOTIDE SEQUENCE [LARGE SCALE GENOMIC DNA]</scope>
    <source>
        <strain evidence="2 3">EXF-6200</strain>
    </source>
</reference>
<evidence type="ECO:0000313" key="3">
    <source>
        <dbReference type="Proteomes" id="UP000310689"/>
    </source>
</evidence>
<dbReference type="AlphaFoldDB" id="A0A4T0ISL4"/>
<protein>
    <submittedName>
        <fullName evidence="2">Uncharacterized protein</fullName>
    </submittedName>
</protein>
<dbReference type="CDD" id="cd00084">
    <property type="entry name" value="HMG-box_SF"/>
    <property type="match status" value="1"/>
</dbReference>
<evidence type="ECO:0000256" key="1">
    <source>
        <dbReference type="SAM" id="MobiDB-lite"/>
    </source>
</evidence>
<accession>A0A4T0ISL4</accession>
<name>A0A4T0ISL4_WALIC</name>
<feature type="region of interest" description="Disordered" evidence="1">
    <location>
        <begin position="455"/>
        <end position="488"/>
    </location>
</feature>
<dbReference type="EMBL" id="SPOI01000268">
    <property type="protein sequence ID" value="TIB30255.1"/>
    <property type="molecule type" value="Genomic_DNA"/>
</dbReference>